<dbReference type="RefSeq" id="WP_054532458.1">
    <property type="nucleotide sequence ID" value="NZ_LGKP01000003.1"/>
</dbReference>
<gene>
    <name evidence="6" type="ORF">SE18_00500</name>
</gene>
<evidence type="ECO:0000256" key="3">
    <source>
        <dbReference type="ARBA" id="ARBA00022679"/>
    </source>
</evidence>
<evidence type="ECO:0008006" key="8">
    <source>
        <dbReference type="Google" id="ProtNLM"/>
    </source>
</evidence>
<protein>
    <recommendedName>
        <fullName evidence="8">4-aminobutyrate aminotransferase</fullName>
    </recommendedName>
</protein>
<keyword evidence="7" id="KW-1185">Reference proteome</keyword>
<dbReference type="PIRSF" id="PIRSF000521">
    <property type="entry name" value="Transaminase_4ab_Lys_Orn"/>
    <property type="match status" value="1"/>
</dbReference>
<evidence type="ECO:0000256" key="5">
    <source>
        <dbReference type="RuleBase" id="RU003560"/>
    </source>
</evidence>
<dbReference type="GO" id="GO:0030170">
    <property type="term" value="F:pyridoxal phosphate binding"/>
    <property type="evidence" value="ECO:0007669"/>
    <property type="project" value="InterPro"/>
</dbReference>
<evidence type="ECO:0000313" key="7">
    <source>
        <dbReference type="Proteomes" id="UP000050277"/>
    </source>
</evidence>
<dbReference type="InterPro" id="IPR015424">
    <property type="entry name" value="PyrdxlP-dep_Trfase"/>
</dbReference>
<dbReference type="EMBL" id="LGKP01000003">
    <property type="protein sequence ID" value="KPL91877.1"/>
    <property type="molecule type" value="Genomic_DNA"/>
</dbReference>
<dbReference type="SUPFAM" id="SSF53383">
    <property type="entry name" value="PLP-dependent transferases"/>
    <property type="match status" value="1"/>
</dbReference>
<sequence>MLPKIVSAVPGPRSQALLAQLAASEAPSLTLPGGIVWAEAEGALVTDVDGNCYLDLAAAFGVVGIGHRHPAVLAAIQAQSQRLIHGMGDVFAHEARIELVQLIKQHAPIADGRVFLAGGGAESIEIALKTAMLATQKPGVLAFTGGYHGLSYGSLAATNRADFRQPFLPQLSSHTQRAPYPYLFRWRGPGDCLDWALSTTEQAIKTSVSPLGALIVEPVQGREGEIVPPDGWLRGLRQLCDQYEILLIADEIFTGWGRTGQWWGVNHDGIEPDLICMGKGMTGGLQIAACVGRAAHMAHWQVNGEPLHTGTFMGHPLACAGAAAAIRVLTEHNTLDRVNQLSTQLLRGLGAIAENCALVGDVRGRGLMLGLELVQADGITPNPRAVMQVTSFCQAQGVLVLGGGMDGNVLSLTPPFILNQVQVDYALDVLQQALATVAKQQK</sequence>
<evidence type="ECO:0000313" key="6">
    <source>
        <dbReference type="EMBL" id="KPL91877.1"/>
    </source>
</evidence>
<proteinExistence type="inferred from homology"/>
<dbReference type="InterPro" id="IPR005814">
    <property type="entry name" value="Aminotrans_3"/>
</dbReference>
<dbReference type="InterPro" id="IPR015422">
    <property type="entry name" value="PyrdxlP-dep_Trfase_small"/>
</dbReference>
<name>A0A0P6YML7_9CHLR</name>
<reference evidence="6 7" key="1">
    <citation type="submission" date="2015-07" db="EMBL/GenBank/DDBJ databases">
        <title>Whole genome sequence of Herpetosiphon geysericola DSM 7119.</title>
        <authorList>
            <person name="Hemp J."/>
            <person name="Ward L.M."/>
            <person name="Pace L.A."/>
            <person name="Fischer W.W."/>
        </authorList>
    </citation>
    <scope>NUCLEOTIDE SEQUENCE [LARGE SCALE GENOMIC DNA]</scope>
    <source>
        <strain evidence="6 7">DSM 7119</strain>
    </source>
</reference>
<dbReference type="InterPro" id="IPR015421">
    <property type="entry name" value="PyrdxlP-dep_Trfase_major"/>
</dbReference>
<keyword evidence="3" id="KW-0808">Transferase</keyword>
<dbReference type="GO" id="GO:0042802">
    <property type="term" value="F:identical protein binding"/>
    <property type="evidence" value="ECO:0007669"/>
    <property type="project" value="TreeGrafter"/>
</dbReference>
<dbReference type="Pfam" id="PF00202">
    <property type="entry name" value="Aminotran_3"/>
    <property type="match status" value="1"/>
</dbReference>
<dbReference type="CDD" id="cd00610">
    <property type="entry name" value="OAT_like"/>
    <property type="match status" value="1"/>
</dbReference>
<dbReference type="Gene3D" id="3.40.640.10">
    <property type="entry name" value="Type I PLP-dependent aspartate aminotransferase-like (Major domain)"/>
    <property type="match status" value="1"/>
</dbReference>
<dbReference type="STRING" id="70996.SE18_00500"/>
<dbReference type="AlphaFoldDB" id="A0A0P6YML7"/>
<dbReference type="GO" id="GO:0008483">
    <property type="term" value="F:transaminase activity"/>
    <property type="evidence" value="ECO:0007669"/>
    <property type="project" value="UniProtKB-KW"/>
</dbReference>
<comment type="caution">
    <text evidence="6">The sequence shown here is derived from an EMBL/GenBank/DDBJ whole genome shotgun (WGS) entry which is preliminary data.</text>
</comment>
<dbReference type="PANTHER" id="PTHR11986">
    <property type="entry name" value="AMINOTRANSFERASE CLASS III"/>
    <property type="match status" value="1"/>
</dbReference>
<accession>A0A0P6YML7</accession>
<dbReference type="InterPro" id="IPR050103">
    <property type="entry name" value="Class-III_PLP-dep_AT"/>
</dbReference>
<evidence type="ECO:0000256" key="1">
    <source>
        <dbReference type="ARBA" id="ARBA00001933"/>
    </source>
</evidence>
<comment type="similarity">
    <text evidence="5">Belongs to the class-III pyridoxal-phosphate-dependent aminotransferase family.</text>
</comment>
<keyword evidence="4 5" id="KW-0663">Pyridoxal phosphate</keyword>
<dbReference type="Gene3D" id="3.90.1150.10">
    <property type="entry name" value="Aspartate Aminotransferase, domain 1"/>
    <property type="match status" value="1"/>
</dbReference>
<dbReference type="Proteomes" id="UP000050277">
    <property type="component" value="Unassembled WGS sequence"/>
</dbReference>
<organism evidence="6 7">
    <name type="scientific">Herpetosiphon geysericola</name>
    <dbReference type="NCBI Taxonomy" id="70996"/>
    <lineage>
        <taxon>Bacteria</taxon>
        <taxon>Bacillati</taxon>
        <taxon>Chloroflexota</taxon>
        <taxon>Chloroflexia</taxon>
        <taxon>Herpetosiphonales</taxon>
        <taxon>Herpetosiphonaceae</taxon>
        <taxon>Herpetosiphon</taxon>
    </lineage>
</organism>
<comment type="cofactor">
    <cofactor evidence="1">
        <name>pyridoxal 5'-phosphate</name>
        <dbReference type="ChEBI" id="CHEBI:597326"/>
    </cofactor>
</comment>
<dbReference type="OrthoDB" id="9807885at2"/>
<keyword evidence="2" id="KW-0032">Aminotransferase</keyword>
<evidence type="ECO:0000256" key="4">
    <source>
        <dbReference type="ARBA" id="ARBA00022898"/>
    </source>
</evidence>
<evidence type="ECO:0000256" key="2">
    <source>
        <dbReference type="ARBA" id="ARBA00022576"/>
    </source>
</evidence>
<dbReference type="FunFam" id="3.40.640.10:FF:000004">
    <property type="entry name" value="Acetylornithine aminotransferase"/>
    <property type="match status" value="1"/>
</dbReference>
<dbReference type="PANTHER" id="PTHR11986:SF79">
    <property type="entry name" value="ACETYLORNITHINE AMINOTRANSFERASE, MITOCHONDRIAL"/>
    <property type="match status" value="1"/>
</dbReference>